<evidence type="ECO:0000256" key="4">
    <source>
        <dbReference type="ARBA" id="ARBA00023110"/>
    </source>
</evidence>
<evidence type="ECO:0000313" key="9">
    <source>
        <dbReference type="Proteomes" id="UP000030856"/>
    </source>
</evidence>
<keyword evidence="6" id="KW-0732">Signal</keyword>
<dbReference type="SUPFAM" id="SSF109998">
    <property type="entry name" value="Triger factor/SurA peptide-binding domain-like"/>
    <property type="match status" value="1"/>
</dbReference>
<dbReference type="EC" id="5.2.1.8" evidence="3"/>
<dbReference type="PROSITE" id="PS50198">
    <property type="entry name" value="PPIC_PPIASE_2"/>
    <property type="match status" value="1"/>
</dbReference>
<keyword evidence="4 5" id="KW-0697">Rotamase</keyword>
<dbReference type="Gene3D" id="1.10.8.1040">
    <property type="match status" value="1"/>
</dbReference>
<dbReference type="PANTHER" id="PTHR47245:SF2">
    <property type="entry name" value="PEPTIDYL-PROLYL CIS-TRANS ISOMERASE HP_0175-RELATED"/>
    <property type="match status" value="1"/>
</dbReference>
<evidence type="ECO:0000313" key="8">
    <source>
        <dbReference type="EMBL" id="KHF24864.1"/>
    </source>
</evidence>
<dbReference type="InterPro" id="IPR050245">
    <property type="entry name" value="PrsA_foldase"/>
</dbReference>
<dbReference type="AlphaFoldDB" id="A0A0B0HAL5"/>
<dbReference type="OrthoDB" id="14196at2"/>
<dbReference type="SUPFAM" id="SSF54534">
    <property type="entry name" value="FKBP-like"/>
    <property type="match status" value="1"/>
</dbReference>
<keyword evidence="9" id="KW-1185">Reference proteome</keyword>
<dbReference type="InterPro" id="IPR027304">
    <property type="entry name" value="Trigger_fact/SurA_dom_sf"/>
</dbReference>
<comment type="similarity">
    <text evidence="2">Belongs to the PpiC/parvulin rotamase family.</text>
</comment>
<feature type="chain" id="PRO_5007762115" description="peptidylprolyl isomerase" evidence="6">
    <location>
        <begin position="31"/>
        <end position="296"/>
    </location>
</feature>
<comment type="caution">
    <text evidence="8">The sequence shown here is derived from an EMBL/GenBank/DDBJ whole genome shotgun (WGS) entry which is preliminary data.</text>
</comment>
<gene>
    <name evidence="8" type="ORF">JV46_08470</name>
</gene>
<keyword evidence="5 8" id="KW-0413">Isomerase</keyword>
<dbReference type="InterPro" id="IPR023058">
    <property type="entry name" value="PPIase_PpiC_CS"/>
</dbReference>
<proteinExistence type="inferred from homology"/>
<reference evidence="8 9" key="1">
    <citation type="journal article" date="2014" name="BMC Genomics">
        <title>The genome of the intracellular bacterium of the coastal bivalve, Solemya velum: a blueprint for thriving in and out of symbiosis.</title>
        <authorList>
            <person name="Dmytrenko O."/>
            <person name="Russell S.L."/>
            <person name="Loo W.T."/>
            <person name="Fontanez K.M."/>
            <person name="Liao L."/>
            <person name="Roeselers G."/>
            <person name="Sharma R."/>
            <person name="Stewart F.J."/>
            <person name="Newton I.L."/>
            <person name="Woyke T."/>
            <person name="Wu D."/>
            <person name="Lang J.M."/>
            <person name="Eisen J.A."/>
            <person name="Cavanaugh C.M."/>
        </authorList>
    </citation>
    <scope>NUCLEOTIDE SEQUENCE [LARGE SCALE GENOMIC DNA]</scope>
    <source>
        <strain evidence="8 9">WH</strain>
    </source>
</reference>
<dbReference type="GO" id="GO:0003755">
    <property type="term" value="F:peptidyl-prolyl cis-trans isomerase activity"/>
    <property type="evidence" value="ECO:0007669"/>
    <property type="project" value="UniProtKB-KW"/>
</dbReference>
<dbReference type="STRING" id="2340.JV46_08470"/>
<dbReference type="EMBL" id="JRAA01000002">
    <property type="protein sequence ID" value="KHF24864.1"/>
    <property type="molecule type" value="Genomic_DNA"/>
</dbReference>
<dbReference type="Proteomes" id="UP000030856">
    <property type="component" value="Unassembled WGS sequence"/>
</dbReference>
<name>A0A0B0HAL5_SOVGS</name>
<dbReference type="eggNOG" id="COG0760">
    <property type="taxonomic scope" value="Bacteria"/>
</dbReference>
<evidence type="ECO:0000256" key="3">
    <source>
        <dbReference type="ARBA" id="ARBA00013194"/>
    </source>
</evidence>
<evidence type="ECO:0000256" key="2">
    <source>
        <dbReference type="ARBA" id="ARBA00007656"/>
    </source>
</evidence>
<dbReference type="InterPro" id="IPR000297">
    <property type="entry name" value="PPIase_PpiC"/>
</dbReference>
<dbReference type="RefSeq" id="WP_078453012.1">
    <property type="nucleotide sequence ID" value="NZ_MPQG01000016.1"/>
</dbReference>
<dbReference type="Pfam" id="PF00639">
    <property type="entry name" value="Rotamase"/>
    <property type="match status" value="1"/>
</dbReference>
<organism evidence="8 9">
    <name type="scientific">Solemya velum gill symbiont</name>
    <dbReference type="NCBI Taxonomy" id="2340"/>
    <lineage>
        <taxon>Bacteria</taxon>
        <taxon>Pseudomonadati</taxon>
        <taxon>Pseudomonadota</taxon>
        <taxon>Gammaproteobacteria</taxon>
        <taxon>sulfur-oxidizing symbionts</taxon>
    </lineage>
</organism>
<feature type="domain" description="PpiC" evidence="7">
    <location>
        <begin position="154"/>
        <end position="244"/>
    </location>
</feature>
<protein>
    <recommendedName>
        <fullName evidence="3">peptidylprolyl isomerase</fullName>
        <ecNumber evidence="3">5.2.1.8</ecNumber>
    </recommendedName>
</protein>
<evidence type="ECO:0000259" key="7">
    <source>
        <dbReference type="PROSITE" id="PS50198"/>
    </source>
</evidence>
<sequence>MKMEIKMKMRMELKKIALAAMLASPAALVAQTEAPEHDIDIDMELNKPVMTVNGESMTVGHLLAYRMTRQGMPLPPDPMQAQDVLVNELFSSMLLAQEAEKLGLDKETQVIARIEVARQQTLRQAALDELIRKHEVSEEDLKVAYDEQHGATEKNEYKTRHILVEEEEAAKQIIKDLDNGKDFAELAISKSTGPSGPNGGDLGWVETARVVKPFGDALTKMEQGKHSSAPVMTEFGWHVILLEEKKTTKIEPPALESVRVELTEALKIEAVRKYLENLQNTAELSFPEGSGVQDSK</sequence>
<comment type="catalytic activity">
    <reaction evidence="1">
        <text>[protein]-peptidylproline (omega=180) = [protein]-peptidylproline (omega=0)</text>
        <dbReference type="Rhea" id="RHEA:16237"/>
        <dbReference type="Rhea" id="RHEA-COMP:10747"/>
        <dbReference type="Rhea" id="RHEA-COMP:10748"/>
        <dbReference type="ChEBI" id="CHEBI:83833"/>
        <dbReference type="ChEBI" id="CHEBI:83834"/>
        <dbReference type="EC" id="5.2.1.8"/>
    </reaction>
</comment>
<accession>A0A0B0HAL5</accession>
<dbReference type="PROSITE" id="PS01096">
    <property type="entry name" value="PPIC_PPIASE_1"/>
    <property type="match status" value="1"/>
</dbReference>
<evidence type="ECO:0000256" key="5">
    <source>
        <dbReference type="PROSITE-ProRule" id="PRU00278"/>
    </source>
</evidence>
<dbReference type="PANTHER" id="PTHR47245">
    <property type="entry name" value="PEPTIDYLPROLYL ISOMERASE"/>
    <property type="match status" value="1"/>
</dbReference>
<dbReference type="GeneID" id="86992397"/>
<feature type="signal peptide" evidence="6">
    <location>
        <begin position="1"/>
        <end position="30"/>
    </location>
</feature>
<evidence type="ECO:0000256" key="1">
    <source>
        <dbReference type="ARBA" id="ARBA00000971"/>
    </source>
</evidence>
<evidence type="ECO:0000256" key="6">
    <source>
        <dbReference type="SAM" id="SignalP"/>
    </source>
</evidence>
<dbReference type="InterPro" id="IPR046357">
    <property type="entry name" value="PPIase_dom_sf"/>
</dbReference>
<dbReference type="Gene3D" id="3.10.50.40">
    <property type="match status" value="1"/>
</dbReference>